<feature type="region of interest" description="Disordered" evidence="1">
    <location>
        <begin position="914"/>
        <end position="981"/>
    </location>
</feature>
<dbReference type="EMBL" id="BEYU01000016">
    <property type="protein sequence ID" value="GBG25928.1"/>
    <property type="molecule type" value="Genomic_DNA"/>
</dbReference>
<feature type="region of interest" description="Disordered" evidence="1">
    <location>
        <begin position="73"/>
        <end position="130"/>
    </location>
</feature>
<gene>
    <name evidence="2" type="ORF">FCC1311_021472</name>
</gene>
<name>A0A2R5G809_9STRA</name>
<reference evidence="2 3" key="1">
    <citation type="submission" date="2017-12" db="EMBL/GenBank/DDBJ databases">
        <title>Sequencing, de novo assembly and annotation of complete genome of a new Thraustochytrid species, strain FCC1311.</title>
        <authorList>
            <person name="Sedici K."/>
            <person name="Godart F."/>
            <person name="Aiese Cigliano R."/>
            <person name="Sanseverino W."/>
            <person name="Barakat M."/>
            <person name="Ortet P."/>
            <person name="Marechal E."/>
            <person name="Cagnac O."/>
            <person name="Amato A."/>
        </authorList>
    </citation>
    <scope>NUCLEOTIDE SEQUENCE [LARGE SCALE GENOMIC DNA]</scope>
</reference>
<dbReference type="Proteomes" id="UP000241890">
    <property type="component" value="Unassembled WGS sequence"/>
</dbReference>
<dbReference type="AlphaFoldDB" id="A0A2R5G809"/>
<organism evidence="2 3">
    <name type="scientific">Hondaea fermentalgiana</name>
    <dbReference type="NCBI Taxonomy" id="2315210"/>
    <lineage>
        <taxon>Eukaryota</taxon>
        <taxon>Sar</taxon>
        <taxon>Stramenopiles</taxon>
        <taxon>Bigyra</taxon>
        <taxon>Labyrinthulomycetes</taxon>
        <taxon>Thraustochytrida</taxon>
        <taxon>Thraustochytriidae</taxon>
        <taxon>Hondaea</taxon>
    </lineage>
</organism>
<feature type="compositionally biased region" description="Polar residues" evidence="1">
    <location>
        <begin position="946"/>
        <end position="965"/>
    </location>
</feature>
<proteinExistence type="predicted"/>
<dbReference type="SUPFAM" id="SSF50729">
    <property type="entry name" value="PH domain-like"/>
    <property type="match status" value="1"/>
</dbReference>
<sequence>MIFWTGWLLKASEDSGKWRKRFFRVRDNKLEYLEGAASEEVLGGGLAQQAAASAMASLVDVASGAASAAVARTHRRAASSSTETDGFDPDEGRKDDSKQGNIRRVKTNESNLSQASSENGGGQAGDDDILASTNSISSQLSNSTTFSSRPRGDTDLKDWAVAREVGEAPRGFINLDEVAGFFVFGRLRTDPVLDHHVRLCSSRHATFHQGKVKLLLCGRPGRPSWRLALGDDCSADIHKFFTCVERSLTRGTVLAAGWMVSPGTINYNRRYVLLLSTGRLLIFKDASLDNLRRELWLGDSGCSISPVRELPQCLPGGPAERTWLDGLARAHEASRLYCEMVALRIVHPSLTDKKGYLLGVERLDAQESPAAHGARFREWLRVLQSAVRDAVLQNRRLHSVPDQFQEFSRKMASLRGAEESRQCLERMILAKNLSGEASANESHRAGNDHSQEQPKLCRAALDRLVAKAPHVALTSELVRVANFVVGVMSTGNAEKDLLLRETQVTEDACDILTVLVLGPFWAFHSAADPLASEDVRRLACPEETRISAADEGSTESRAVVCGSAALQVDAQIVLDIVRDLSPSFPDTLLQASRPIVCAWLRSLFLSDAPFAGACRRRIWDLVVVEIDSDDGMHLRDRTVQIAIVSIAMAARAASSPLHELTFEAWRKLLSHPEGGEATVDTDADELRADSIVFALTRDRELLRATRWTQLKERRSQLWNSLEVESRESAGLVNRWMATARSLDDLSHSVLDTLNKTNADEASRDRKVVSRLTKPVHAALAPLGALLREFMEVLQLAKLSLLQLTTRSAQATPALYAGTSLDRLLDESSGCSNLFYSASGQVSINPALVADVAKATLALGWAMAAACDDCIAFADTMAFHRVRMLSRCIPLPRLEGGVAEAELLRPLGHDTLAGSIPSEVDHTSIPGGSNGWYGTGSFPRGEGPDARSQSAKAFTSTQSPSTTKMSPTRRRTSPDFRSKSHSYSLSGVARLVRPQGDPKEASTPLAQRVYDDLCRLLHSLLIHVDDMAQCMVDTSVSSQRRRSEQSPLIASTVHPDPFGGRIEPLARLVPYIVRASDQIRSQALFADHEPET</sequence>
<evidence type="ECO:0000256" key="1">
    <source>
        <dbReference type="SAM" id="MobiDB-lite"/>
    </source>
</evidence>
<dbReference type="InParanoid" id="A0A2R5G809"/>
<evidence type="ECO:0000313" key="2">
    <source>
        <dbReference type="EMBL" id="GBG25928.1"/>
    </source>
</evidence>
<keyword evidence="3" id="KW-1185">Reference proteome</keyword>
<evidence type="ECO:0000313" key="3">
    <source>
        <dbReference type="Proteomes" id="UP000241890"/>
    </source>
</evidence>
<comment type="caution">
    <text evidence="2">The sequence shown here is derived from an EMBL/GenBank/DDBJ whole genome shotgun (WGS) entry which is preliminary data.</text>
</comment>
<accession>A0A2R5G809</accession>
<protein>
    <recommendedName>
        <fullName evidence="4">PH domain-containing protein</fullName>
    </recommendedName>
</protein>
<evidence type="ECO:0008006" key="4">
    <source>
        <dbReference type="Google" id="ProtNLM"/>
    </source>
</evidence>
<feature type="compositionally biased region" description="Polar residues" evidence="1">
    <location>
        <begin position="108"/>
        <end position="118"/>
    </location>
</feature>